<feature type="transmembrane region" description="Helical" evidence="6">
    <location>
        <begin position="394"/>
        <end position="413"/>
    </location>
</feature>
<dbReference type="Proteomes" id="UP000001175">
    <property type="component" value="Chromosome"/>
</dbReference>
<accession>A0A0H3K3E9</accession>
<dbReference type="eggNOG" id="COG0772">
    <property type="taxonomic scope" value="Bacteria"/>
</dbReference>
<keyword evidence="4 6" id="KW-1133">Transmembrane helix</keyword>
<comment type="subcellular location">
    <subcellularLocation>
        <location evidence="6">Cell inner membrane</location>
        <topology evidence="6">Multi-pass membrane protein</topology>
    </subcellularLocation>
    <subcellularLocation>
        <location evidence="1">Membrane</location>
        <topology evidence="1">Multi-pass membrane protein</topology>
    </subcellularLocation>
</comment>
<keyword evidence="6" id="KW-0328">Glycosyltransferase</keyword>
<feature type="transmembrane region" description="Helical" evidence="6">
    <location>
        <begin position="358"/>
        <end position="382"/>
    </location>
</feature>
<comment type="catalytic activity">
    <reaction evidence="6">
        <text>[GlcNAc-(1-&gt;4)-Mur2Ac(oyl-L-Ala-gamma-D-Glu-L-Lys-D-Ala-D-Ala)](n)-di-trans,octa-cis-undecaprenyl diphosphate + beta-D-GlcNAc-(1-&gt;4)-Mur2Ac(oyl-L-Ala-gamma-D-Glu-L-Lys-D-Ala-D-Ala)-di-trans,octa-cis-undecaprenyl diphosphate = [GlcNAc-(1-&gt;4)-Mur2Ac(oyl-L-Ala-gamma-D-Glu-L-Lys-D-Ala-D-Ala)](n+1)-di-trans,octa-cis-undecaprenyl diphosphate + di-trans,octa-cis-undecaprenyl diphosphate + H(+)</text>
        <dbReference type="Rhea" id="RHEA:23708"/>
        <dbReference type="Rhea" id="RHEA-COMP:9602"/>
        <dbReference type="Rhea" id="RHEA-COMP:9603"/>
        <dbReference type="ChEBI" id="CHEBI:15378"/>
        <dbReference type="ChEBI" id="CHEBI:58405"/>
        <dbReference type="ChEBI" id="CHEBI:60033"/>
        <dbReference type="ChEBI" id="CHEBI:78435"/>
        <dbReference type="EC" id="2.4.99.28"/>
    </reaction>
</comment>
<comment type="function">
    <text evidence="6">Peptidoglycan polymerase that is essential for cell wall elongation.</text>
</comment>
<feature type="transmembrane region" description="Helical" evidence="6">
    <location>
        <begin position="191"/>
        <end position="219"/>
    </location>
</feature>
<evidence type="ECO:0000256" key="6">
    <source>
        <dbReference type="HAMAP-Rule" id="MF_02079"/>
    </source>
</evidence>
<keyword evidence="6" id="KW-0808">Transferase</keyword>
<dbReference type="AlphaFoldDB" id="A0A0H3K3E9"/>
<dbReference type="InterPro" id="IPR001182">
    <property type="entry name" value="FtsW/RodA"/>
</dbReference>
<dbReference type="KEGG" id="syc:syc0445_d"/>
<evidence type="ECO:0000313" key="8">
    <source>
        <dbReference type="Proteomes" id="UP000001175"/>
    </source>
</evidence>
<keyword evidence="3 6" id="KW-0133">Cell shape</keyword>
<keyword evidence="2 6" id="KW-0812">Transmembrane</keyword>
<dbReference type="EMBL" id="AP008231">
    <property type="protein sequence ID" value="BAD78635.1"/>
    <property type="molecule type" value="Genomic_DNA"/>
</dbReference>
<keyword evidence="5 6" id="KW-0472">Membrane</keyword>
<dbReference type="NCBIfam" id="NF037961">
    <property type="entry name" value="RodA_shape"/>
    <property type="match status" value="1"/>
</dbReference>
<feature type="transmembrane region" description="Helical" evidence="6">
    <location>
        <begin position="231"/>
        <end position="252"/>
    </location>
</feature>
<evidence type="ECO:0000256" key="5">
    <source>
        <dbReference type="ARBA" id="ARBA00023136"/>
    </source>
</evidence>
<dbReference type="EC" id="2.4.99.28" evidence="6"/>
<keyword evidence="6" id="KW-0573">Peptidoglycan synthesis</keyword>
<protein>
    <recommendedName>
        <fullName evidence="6">Peptidoglycan glycosyltransferase RodA</fullName>
        <shortName evidence="6">PGT</shortName>
        <ecNumber evidence="6">2.4.99.28</ecNumber>
    </recommendedName>
    <alternativeName>
        <fullName evidence="6">Cell elongation protein RodA</fullName>
    </alternativeName>
    <alternativeName>
        <fullName evidence="6">Cell wall polymerase</fullName>
    </alternativeName>
    <alternativeName>
        <fullName evidence="6">Peptidoglycan polymerase</fullName>
        <shortName evidence="6">PG polymerase</shortName>
    </alternativeName>
</protein>
<dbReference type="GO" id="GO:0015648">
    <property type="term" value="F:lipid-linked peptidoglycan transporter activity"/>
    <property type="evidence" value="ECO:0007669"/>
    <property type="project" value="TreeGrafter"/>
</dbReference>
<evidence type="ECO:0000256" key="1">
    <source>
        <dbReference type="ARBA" id="ARBA00004141"/>
    </source>
</evidence>
<organism evidence="7 8">
    <name type="scientific">Synechococcus sp. (strain ATCC 27144 / PCC 6301 / SAUG 1402/1)</name>
    <name type="common">Anacystis nidulans</name>
    <dbReference type="NCBI Taxonomy" id="269084"/>
    <lineage>
        <taxon>Bacteria</taxon>
        <taxon>Bacillati</taxon>
        <taxon>Cyanobacteriota</taxon>
        <taxon>Cyanophyceae</taxon>
        <taxon>Synechococcales</taxon>
        <taxon>Synechococcaceae</taxon>
        <taxon>Synechococcus</taxon>
    </lineage>
</organism>
<dbReference type="UniPathway" id="UPA00219"/>
<gene>
    <name evidence="6 7" type="primary">rodA</name>
    <name evidence="7" type="ordered locus">syc0445_d</name>
</gene>
<comment type="pathway">
    <text evidence="6">Cell wall biogenesis; peptidoglycan biosynthesis.</text>
</comment>
<keyword evidence="6" id="KW-0997">Cell inner membrane</keyword>
<comment type="similarity">
    <text evidence="6">Belongs to the SEDS family. MrdB/RodA subfamily.</text>
</comment>
<dbReference type="GO" id="GO:0005886">
    <property type="term" value="C:plasma membrane"/>
    <property type="evidence" value="ECO:0007669"/>
    <property type="project" value="UniProtKB-SubCell"/>
</dbReference>
<proteinExistence type="inferred from homology"/>
<feature type="transmembrane region" description="Helical" evidence="6">
    <location>
        <begin position="55"/>
        <end position="73"/>
    </location>
</feature>
<keyword evidence="6" id="KW-1003">Cell membrane</keyword>
<dbReference type="NCBIfam" id="TIGR02210">
    <property type="entry name" value="rodA_shape"/>
    <property type="match status" value="1"/>
</dbReference>
<dbReference type="PANTHER" id="PTHR30474">
    <property type="entry name" value="CELL CYCLE PROTEIN"/>
    <property type="match status" value="1"/>
</dbReference>
<feature type="transmembrane region" description="Helical" evidence="6">
    <location>
        <begin position="159"/>
        <end position="185"/>
    </location>
</feature>
<feature type="transmembrane region" description="Helical" evidence="6">
    <location>
        <begin position="85"/>
        <end position="107"/>
    </location>
</feature>
<feature type="transmembrane region" description="Helical" evidence="6">
    <location>
        <begin position="325"/>
        <end position="346"/>
    </location>
</feature>
<dbReference type="HAMAP" id="MF_02079">
    <property type="entry name" value="PGT_RodA"/>
    <property type="match status" value="1"/>
</dbReference>
<evidence type="ECO:0000256" key="3">
    <source>
        <dbReference type="ARBA" id="ARBA00022960"/>
    </source>
</evidence>
<evidence type="ECO:0000313" key="7">
    <source>
        <dbReference type="EMBL" id="BAD78635.1"/>
    </source>
</evidence>
<dbReference type="GO" id="GO:0032153">
    <property type="term" value="C:cell division site"/>
    <property type="evidence" value="ECO:0007669"/>
    <property type="project" value="TreeGrafter"/>
</dbReference>
<name>A0A0H3K3E9_SYNP6</name>
<dbReference type="GO" id="GO:0071555">
    <property type="term" value="P:cell wall organization"/>
    <property type="evidence" value="ECO:0007669"/>
    <property type="project" value="UniProtKB-KW"/>
</dbReference>
<reference evidence="7 8" key="1">
    <citation type="journal article" date="2007" name="Photosyn. Res.">
        <title>Complete nucleotide sequence of the freshwater unicellular cyanobacterium Synechococcus elongatus PCC 6301 chromosome: gene content and organization.</title>
        <authorList>
            <person name="Sugita C."/>
            <person name="Ogata K."/>
            <person name="Shikata M."/>
            <person name="Jikuya H."/>
            <person name="Takano J."/>
            <person name="Furumichi M."/>
            <person name="Kanehisa M."/>
            <person name="Omata T."/>
            <person name="Sugiura M."/>
            <person name="Sugita M."/>
        </authorList>
    </citation>
    <scope>NUCLEOTIDE SEQUENCE [LARGE SCALE GENOMIC DNA]</scope>
    <source>
        <strain evidence="8">ATCC 27144 / PCC 6301 / SAUG 1402/1</strain>
    </source>
</reference>
<keyword evidence="6" id="KW-0961">Cell wall biogenesis/degradation</keyword>
<dbReference type="PANTHER" id="PTHR30474:SF1">
    <property type="entry name" value="PEPTIDOGLYCAN GLYCOSYLTRANSFERASE MRDB"/>
    <property type="match status" value="1"/>
</dbReference>
<dbReference type="GO" id="GO:0008955">
    <property type="term" value="F:peptidoglycan glycosyltransferase activity"/>
    <property type="evidence" value="ECO:0007669"/>
    <property type="project" value="UniProtKB-UniRule"/>
</dbReference>
<dbReference type="RefSeq" id="WP_011242757.1">
    <property type="nucleotide sequence ID" value="NC_006576.1"/>
</dbReference>
<dbReference type="InterPro" id="IPR011923">
    <property type="entry name" value="RodA/MrdB"/>
</dbReference>
<evidence type="ECO:0000256" key="2">
    <source>
        <dbReference type="ARBA" id="ARBA00022692"/>
    </source>
</evidence>
<dbReference type="Pfam" id="PF01098">
    <property type="entry name" value="FTSW_RODA_SPOVE"/>
    <property type="match status" value="2"/>
</dbReference>
<dbReference type="GO" id="GO:0008360">
    <property type="term" value="P:regulation of cell shape"/>
    <property type="evidence" value="ECO:0007669"/>
    <property type="project" value="UniProtKB-KW"/>
</dbReference>
<evidence type="ECO:0000256" key="4">
    <source>
        <dbReference type="ARBA" id="ARBA00022989"/>
    </source>
</evidence>
<sequence length="421" mass="46889">MLARGLRFGQWRQKFAFLDAWKGMDRWLLFIPIALTLLGGLLIRSTQANQNFADWWQHWITGAVGVGLALAIARWRYDNWLKLQWWLYGVTCLSLIAVRFVGTTALGAERWISIGGFNIQPSEFAKPLMIVVLAAILSRETADRLPGLIKAIAIMSVPWLLIFLQPNLGTSLIFGAIVFGMLYWANAKPGWLLLMLSPLPSAILFEALPWAWPVWLAIVTSVGWKSFAWRWRGAIGALLTNVASGVVAGWAWQNLLQDYQKDRLILFLDPNKDPLGGGYNLIQARIAIGAGGIWGQGLNQGTQTQLRFIPEQHTDFIFSAVGEELGFVGSIAVILLFWLVCWRLIAIATSARDNFGSLLAIGVLSMLVFQIVINIAMTIGLGPVTGIPLHWLSYGRSALLANFIAIGIVESVWRFRQISRY</sequence>
<feature type="transmembrane region" description="Helical" evidence="6">
    <location>
        <begin position="27"/>
        <end position="43"/>
    </location>
</feature>
<dbReference type="GO" id="GO:0009252">
    <property type="term" value="P:peptidoglycan biosynthetic process"/>
    <property type="evidence" value="ECO:0007669"/>
    <property type="project" value="UniProtKB-UniRule"/>
</dbReference>
<dbReference type="GO" id="GO:0051301">
    <property type="term" value="P:cell division"/>
    <property type="evidence" value="ECO:0007669"/>
    <property type="project" value="InterPro"/>
</dbReference>